<keyword evidence="3" id="KW-1185">Reference proteome</keyword>
<name>A0A4C1YRW5_EUMVA</name>
<dbReference type="Pfam" id="PF05380">
    <property type="entry name" value="Peptidase_A17"/>
    <property type="match status" value="1"/>
</dbReference>
<dbReference type="PANTHER" id="PTHR47331">
    <property type="entry name" value="PHD-TYPE DOMAIN-CONTAINING PROTEIN"/>
    <property type="match status" value="1"/>
</dbReference>
<feature type="region of interest" description="Disordered" evidence="1">
    <location>
        <begin position="255"/>
        <end position="290"/>
    </location>
</feature>
<proteinExistence type="predicted"/>
<feature type="region of interest" description="Disordered" evidence="1">
    <location>
        <begin position="567"/>
        <end position="599"/>
    </location>
</feature>
<comment type="caution">
    <text evidence="2">The sequence shown here is derived from an EMBL/GenBank/DDBJ whole genome shotgun (WGS) entry which is preliminary data.</text>
</comment>
<organism evidence="2 3">
    <name type="scientific">Eumeta variegata</name>
    <name type="common">Bagworm moth</name>
    <name type="synonym">Eumeta japonica</name>
    <dbReference type="NCBI Taxonomy" id="151549"/>
    <lineage>
        <taxon>Eukaryota</taxon>
        <taxon>Metazoa</taxon>
        <taxon>Ecdysozoa</taxon>
        <taxon>Arthropoda</taxon>
        <taxon>Hexapoda</taxon>
        <taxon>Insecta</taxon>
        <taxon>Pterygota</taxon>
        <taxon>Neoptera</taxon>
        <taxon>Endopterygota</taxon>
        <taxon>Lepidoptera</taxon>
        <taxon>Glossata</taxon>
        <taxon>Ditrysia</taxon>
        <taxon>Tineoidea</taxon>
        <taxon>Psychidae</taxon>
        <taxon>Oiketicinae</taxon>
        <taxon>Eumeta</taxon>
    </lineage>
</organism>
<evidence type="ECO:0000256" key="1">
    <source>
        <dbReference type="SAM" id="MobiDB-lite"/>
    </source>
</evidence>
<feature type="region of interest" description="Disordered" evidence="1">
    <location>
        <begin position="1"/>
        <end position="26"/>
    </location>
</feature>
<dbReference type="InterPro" id="IPR008042">
    <property type="entry name" value="Retrotrans_Pao"/>
</dbReference>
<sequence>MKRIQKTFFTSANRRENTEPNRSPRPCPVCEKTRHDVTDCETFMKADSNKRWDLAKSHYLCFKCLKHRNKTHNCRGSRCEIDGCQQWHHKLLHFTKKQETERNDIVASTWTSERNRCFLKIIPVRVAGPKKEIDTYALLDDGSTVTLIDSDLAQQLGARGRNEPLHIEAIAKTKVEMKTSRCVPIKLRGASNSQQIYARTIENLQLSPQAVTKQDIDGCKHLDDIRHKLMYNQAKPKILIGQDNWHLLVATETRKGHRNQPAASLTPLGPARHPNSSKTGIIKPDCCGKNSKQNAEQLRKRHEEVNNYGKKIDRDVELRNKYKEQMKALVNKGYAERAPLHRTENRTWYLPHFPVINAMKPGKYESFTTLPLKQKAVRDVHREARFELKQWTSNSKRLLTALNETSEQKKSIDLHTENSSERVLGLNWNSDRDELTFNLNLARLPHDIMNSERPTKRQVLKIVMSLFDPLGLASPVTTKAKQLLQEIWRRGTGWDDEIDQDLATQWNDWKSQLINLKMKNTALLSKIYRRHHITATHICGCQRDGLRSSPLLASDRFSRSRFDITDNSQIESGAAQNHVDTETRTPGGRHGNQNGDHCYRGARQKTEHQILLDGQQDRAHMVKERRSLIQTIRSSSHRRHRRK</sequence>
<dbReference type="EMBL" id="BGZK01001390">
    <property type="protein sequence ID" value="GBP78878.1"/>
    <property type="molecule type" value="Genomic_DNA"/>
</dbReference>
<reference evidence="2 3" key="1">
    <citation type="journal article" date="2019" name="Commun. Biol.">
        <title>The bagworm genome reveals a unique fibroin gene that provides high tensile strength.</title>
        <authorList>
            <person name="Kono N."/>
            <person name="Nakamura H."/>
            <person name="Ohtoshi R."/>
            <person name="Tomita M."/>
            <person name="Numata K."/>
            <person name="Arakawa K."/>
        </authorList>
    </citation>
    <scope>NUCLEOTIDE SEQUENCE [LARGE SCALE GENOMIC DNA]</scope>
</reference>
<dbReference type="OrthoDB" id="5983986at2759"/>
<evidence type="ECO:0008006" key="4">
    <source>
        <dbReference type="Google" id="ProtNLM"/>
    </source>
</evidence>
<gene>
    <name evidence="2" type="ORF">EVAR_61527_1</name>
</gene>
<dbReference type="AlphaFoldDB" id="A0A4C1YRW5"/>
<dbReference type="PANTHER" id="PTHR47331:SF1">
    <property type="entry name" value="GAG-LIKE PROTEIN"/>
    <property type="match status" value="1"/>
</dbReference>
<accession>A0A4C1YRW5</accession>
<protein>
    <recommendedName>
        <fullName evidence="4">Peptidase aspartic putative domain-containing protein</fullName>
    </recommendedName>
</protein>
<evidence type="ECO:0000313" key="3">
    <source>
        <dbReference type="Proteomes" id="UP000299102"/>
    </source>
</evidence>
<evidence type="ECO:0000313" key="2">
    <source>
        <dbReference type="EMBL" id="GBP78878.1"/>
    </source>
</evidence>
<dbReference type="Proteomes" id="UP000299102">
    <property type="component" value="Unassembled WGS sequence"/>
</dbReference>